<evidence type="ECO:0000256" key="1">
    <source>
        <dbReference type="SAM" id="Phobius"/>
    </source>
</evidence>
<dbReference type="AlphaFoldDB" id="A0A2T0K040"/>
<organism evidence="2 3">
    <name type="scientific">Actinoplanes italicus</name>
    <dbReference type="NCBI Taxonomy" id="113567"/>
    <lineage>
        <taxon>Bacteria</taxon>
        <taxon>Bacillati</taxon>
        <taxon>Actinomycetota</taxon>
        <taxon>Actinomycetes</taxon>
        <taxon>Micromonosporales</taxon>
        <taxon>Micromonosporaceae</taxon>
        <taxon>Actinoplanes</taxon>
    </lineage>
</organism>
<comment type="caution">
    <text evidence="2">The sequence shown here is derived from an EMBL/GenBank/DDBJ whole genome shotgun (WGS) entry which is preliminary data.</text>
</comment>
<name>A0A2T0K040_9ACTN</name>
<proteinExistence type="predicted"/>
<keyword evidence="1" id="KW-0472">Membrane</keyword>
<protein>
    <submittedName>
        <fullName evidence="2">Uncharacterized protein</fullName>
    </submittedName>
</protein>
<accession>A0A2T0K040</accession>
<dbReference type="Proteomes" id="UP000239415">
    <property type="component" value="Unassembled WGS sequence"/>
</dbReference>
<gene>
    <name evidence="2" type="ORF">CLV67_121190</name>
</gene>
<keyword evidence="3" id="KW-1185">Reference proteome</keyword>
<feature type="transmembrane region" description="Helical" evidence="1">
    <location>
        <begin position="20"/>
        <end position="42"/>
    </location>
</feature>
<keyword evidence="1" id="KW-0812">Transmembrane</keyword>
<evidence type="ECO:0000313" key="2">
    <source>
        <dbReference type="EMBL" id="PRX16141.1"/>
    </source>
</evidence>
<reference evidence="2 3" key="1">
    <citation type="submission" date="2018-03" db="EMBL/GenBank/DDBJ databases">
        <title>Genomic Encyclopedia of Archaeal and Bacterial Type Strains, Phase II (KMG-II): from individual species to whole genera.</title>
        <authorList>
            <person name="Goeker M."/>
        </authorList>
    </citation>
    <scope>NUCLEOTIDE SEQUENCE [LARGE SCALE GENOMIC DNA]</scope>
    <source>
        <strain evidence="2 3">DSM 43146</strain>
    </source>
</reference>
<dbReference type="EMBL" id="PVMZ01000021">
    <property type="protein sequence ID" value="PRX16141.1"/>
    <property type="molecule type" value="Genomic_DNA"/>
</dbReference>
<keyword evidence="1" id="KW-1133">Transmembrane helix</keyword>
<sequence length="43" mass="4551">MEEPAEQPGHSPDLDRHRTIVSYIVAAATLLTAVGSVLAAILH</sequence>
<evidence type="ECO:0000313" key="3">
    <source>
        <dbReference type="Proteomes" id="UP000239415"/>
    </source>
</evidence>